<proteinExistence type="predicted"/>
<evidence type="ECO:0000256" key="2">
    <source>
        <dbReference type="SAM" id="SignalP"/>
    </source>
</evidence>
<name>A0A1L9SU45_9EURO</name>
<gene>
    <name evidence="3" type="ORF">ASPZODRAFT_126551</name>
</gene>
<keyword evidence="2" id="KW-0732">Signal</keyword>
<dbReference type="RefSeq" id="XP_022585154.1">
    <property type="nucleotide sequence ID" value="XM_022721523.1"/>
</dbReference>
<evidence type="ECO:0000256" key="1">
    <source>
        <dbReference type="SAM" id="Phobius"/>
    </source>
</evidence>
<evidence type="ECO:0000313" key="4">
    <source>
        <dbReference type="Proteomes" id="UP000184188"/>
    </source>
</evidence>
<dbReference type="STRING" id="1073090.A0A1L9SU45"/>
<reference evidence="4" key="1">
    <citation type="journal article" date="2017" name="Genome Biol.">
        <title>Comparative genomics reveals high biological diversity and specific adaptations in the industrially and medically important fungal genus Aspergillus.</title>
        <authorList>
            <person name="de Vries R.P."/>
            <person name="Riley R."/>
            <person name="Wiebenga A."/>
            <person name="Aguilar-Osorio G."/>
            <person name="Amillis S."/>
            <person name="Uchima C.A."/>
            <person name="Anderluh G."/>
            <person name="Asadollahi M."/>
            <person name="Askin M."/>
            <person name="Barry K."/>
            <person name="Battaglia E."/>
            <person name="Bayram O."/>
            <person name="Benocci T."/>
            <person name="Braus-Stromeyer S.A."/>
            <person name="Caldana C."/>
            <person name="Canovas D."/>
            <person name="Cerqueira G.C."/>
            <person name="Chen F."/>
            <person name="Chen W."/>
            <person name="Choi C."/>
            <person name="Clum A."/>
            <person name="Dos Santos R.A."/>
            <person name="Damasio A.R."/>
            <person name="Diallinas G."/>
            <person name="Emri T."/>
            <person name="Fekete E."/>
            <person name="Flipphi M."/>
            <person name="Freyberg S."/>
            <person name="Gallo A."/>
            <person name="Gournas C."/>
            <person name="Habgood R."/>
            <person name="Hainaut M."/>
            <person name="Harispe M.L."/>
            <person name="Henrissat B."/>
            <person name="Hilden K.S."/>
            <person name="Hope R."/>
            <person name="Hossain A."/>
            <person name="Karabika E."/>
            <person name="Karaffa L."/>
            <person name="Karanyi Z."/>
            <person name="Krasevec N."/>
            <person name="Kuo A."/>
            <person name="Kusch H."/>
            <person name="LaButti K."/>
            <person name="Lagendijk E.L."/>
            <person name="Lapidus A."/>
            <person name="Levasseur A."/>
            <person name="Lindquist E."/>
            <person name="Lipzen A."/>
            <person name="Logrieco A.F."/>
            <person name="MacCabe A."/>
            <person name="Maekelae M.R."/>
            <person name="Malavazi I."/>
            <person name="Melin P."/>
            <person name="Meyer V."/>
            <person name="Mielnichuk N."/>
            <person name="Miskei M."/>
            <person name="Molnar A.P."/>
            <person name="Mule G."/>
            <person name="Ngan C.Y."/>
            <person name="Orejas M."/>
            <person name="Orosz E."/>
            <person name="Ouedraogo J.P."/>
            <person name="Overkamp K.M."/>
            <person name="Park H.-S."/>
            <person name="Perrone G."/>
            <person name="Piumi F."/>
            <person name="Punt P.J."/>
            <person name="Ram A.F."/>
            <person name="Ramon A."/>
            <person name="Rauscher S."/>
            <person name="Record E."/>
            <person name="Riano-Pachon D.M."/>
            <person name="Robert V."/>
            <person name="Roehrig J."/>
            <person name="Ruller R."/>
            <person name="Salamov A."/>
            <person name="Salih N.S."/>
            <person name="Samson R.A."/>
            <person name="Sandor E."/>
            <person name="Sanguinetti M."/>
            <person name="Schuetze T."/>
            <person name="Sepcic K."/>
            <person name="Shelest E."/>
            <person name="Sherlock G."/>
            <person name="Sophianopoulou V."/>
            <person name="Squina F.M."/>
            <person name="Sun H."/>
            <person name="Susca A."/>
            <person name="Todd R.B."/>
            <person name="Tsang A."/>
            <person name="Unkles S.E."/>
            <person name="van de Wiele N."/>
            <person name="van Rossen-Uffink D."/>
            <person name="Oliveira J.V."/>
            <person name="Vesth T.C."/>
            <person name="Visser J."/>
            <person name="Yu J.-H."/>
            <person name="Zhou M."/>
            <person name="Andersen M.R."/>
            <person name="Archer D.B."/>
            <person name="Baker S.E."/>
            <person name="Benoit I."/>
            <person name="Brakhage A.A."/>
            <person name="Braus G.H."/>
            <person name="Fischer R."/>
            <person name="Frisvad J.C."/>
            <person name="Goldman G.H."/>
            <person name="Houbraken J."/>
            <person name="Oakley B."/>
            <person name="Pocsi I."/>
            <person name="Scazzocchio C."/>
            <person name="Seiboth B."/>
            <person name="vanKuyk P.A."/>
            <person name="Wortman J."/>
            <person name="Dyer P.S."/>
            <person name="Grigoriev I.V."/>
        </authorList>
    </citation>
    <scope>NUCLEOTIDE SEQUENCE [LARGE SCALE GENOMIC DNA]</scope>
    <source>
        <strain evidence="4">CBS 506.65</strain>
    </source>
</reference>
<protein>
    <recommendedName>
        <fullName evidence="5">Hydrophobin</fullName>
    </recommendedName>
</protein>
<dbReference type="AlphaFoldDB" id="A0A1L9SU45"/>
<keyword evidence="1" id="KW-0812">Transmembrane</keyword>
<dbReference type="GeneID" id="34607988"/>
<evidence type="ECO:0000313" key="3">
    <source>
        <dbReference type="EMBL" id="OJJ50644.1"/>
    </source>
</evidence>
<keyword evidence="1" id="KW-1133">Transmembrane helix</keyword>
<evidence type="ECO:0008006" key="5">
    <source>
        <dbReference type="Google" id="ProtNLM"/>
    </source>
</evidence>
<sequence>MRFIAPLLFTLAVAALPGRAPAESNSQSSTLTIDQAKTAYAGEDIACCNSVDSMKGDGILGNLIGQGILPNLLGQGDSACAKTSLIDNLQILGNSFFHFCFSLFPLLLILILFPLGLTKQTDQGEACSGTTAVCPKGEKEVSSACPVAFHFRCANCCSSARKSNRES</sequence>
<feature type="signal peptide" evidence="2">
    <location>
        <begin position="1"/>
        <end position="22"/>
    </location>
</feature>
<keyword evidence="4" id="KW-1185">Reference proteome</keyword>
<feature type="chain" id="PRO_5012454060" description="Hydrophobin" evidence="2">
    <location>
        <begin position="23"/>
        <end position="167"/>
    </location>
</feature>
<accession>A0A1L9SU45</accession>
<dbReference type="Proteomes" id="UP000184188">
    <property type="component" value="Unassembled WGS sequence"/>
</dbReference>
<organism evidence="3 4">
    <name type="scientific">Penicilliopsis zonata CBS 506.65</name>
    <dbReference type="NCBI Taxonomy" id="1073090"/>
    <lineage>
        <taxon>Eukaryota</taxon>
        <taxon>Fungi</taxon>
        <taxon>Dikarya</taxon>
        <taxon>Ascomycota</taxon>
        <taxon>Pezizomycotina</taxon>
        <taxon>Eurotiomycetes</taxon>
        <taxon>Eurotiomycetidae</taxon>
        <taxon>Eurotiales</taxon>
        <taxon>Aspergillaceae</taxon>
        <taxon>Penicilliopsis</taxon>
    </lineage>
</organism>
<keyword evidence="1" id="KW-0472">Membrane</keyword>
<dbReference type="OrthoDB" id="4468925at2759"/>
<feature type="transmembrane region" description="Helical" evidence="1">
    <location>
        <begin position="96"/>
        <end position="115"/>
    </location>
</feature>
<dbReference type="VEuPathDB" id="FungiDB:ASPZODRAFT_126551"/>
<dbReference type="EMBL" id="KV878336">
    <property type="protein sequence ID" value="OJJ50644.1"/>
    <property type="molecule type" value="Genomic_DNA"/>
</dbReference>